<accession>A0A323T9M8</accession>
<dbReference type="GO" id="GO:0030488">
    <property type="term" value="P:tRNA methylation"/>
    <property type="evidence" value="ECO:0007669"/>
    <property type="project" value="TreeGrafter"/>
</dbReference>
<comment type="caution">
    <text evidence="2">The sequence shown here is derived from an EMBL/GenBank/DDBJ whole genome shotgun (WGS) entry which is preliminary data.</text>
</comment>
<proteinExistence type="predicted"/>
<evidence type="ECO:0000259" key="1">
    <source>
        <dbReference type="Pfam" id="PF01170"/>
    </source>
</evidence>
<dbReference type="Proteomes" id="UP000248214">
    <property type="component" value="Unassembled WGS sequence"/>
</dbReference>
<dbReference type="InterPro" id="IPR000241">
    <property type="entry name" value="RlmKL-like_Mtase"/>
</dbReference>
<dbReference type="PANTHER" id="PTHR14911:SF13">
    <property type="entry name" value="TRNA (GUANINE(6)-N2)-METHYLTRANSFERASE THUMP3"/>
    <property type="match status" value="1"/>
</dbReference>
<dbReference type="PANTHER" id="PTHR14911">
    <property type="entry name" value="THUMP DOMAIN-CONTAINING"/>
    <property type="match status" value="1"/>
</dbReference>
<keyword evidence="3" id="KW-1185">Reference proteome</keyword>
<feature type="domain" description="Ribosomal RNA large subunit methyltransferase K/L-like methyltransferase" evidence="1">
    <location>
        <begin position="126"/>
        <end position="239"/>
    </location>
</feature>
<dbReference type="Gene3D" id="3.40.50.150">
    <property type="entry name" value="Vaccinia Virus protein VP39"/>
    <property type="match status" value="1"/>
</dbReference>
<evidence type="ECO:0000313" key="2">
    <source>
        <dbReference type="EMBL" id="PYZ91820.1"/>
    </source>
</evidence>
<keyword evidence="2" id="KW-0489">Methyltransferase</keyword>
<dbReference type="SUPFAM" id="SSF53335">
    <property type="entry name" value="S-adenosyl-L-methionine-dependent methyltransferases"/>
    <property type="match status" value="1"/>
</dbReference>
<dbReference type="InterPro" id="IPR029063">
    <property type="entry name" value="SAM-dependent_MTases_sf"/>
</dbReference>
<dbReference type="AlphaFoldDB" id="A0A323T9M8"/>
<dbReference type="EMBL" id="PDOD01000006">
    <property type="protein sequence ID" value="PYZ91820.1"/>
    <property type="molecule type" value="Genomic_DNA"/>
</dbReference>
<organism evidence="2 3">
    <name type="scientific">Salipaludibacillus keqinensis</name>
    <dbReference type="NCBI Taxonomy" id="2045207"/>
    <lineage>
        <taxon>Bacteria</taxon>
        <taxon>Bacillati</taxon>
        <taxon>Bacillota</taxon>
        <taxon>Bacilli</taxon>
        <taxon>Bacillales</taxon>
        <taxon>Bacillaceae</taxon>
    </lineage>
</organism>
<dbReference type="Pfam" id="PF01170">
    <property type="entry name" value="UPF0020"/>
    <property type="match status" value="1"/>
</dbReference>
<dbReference type="GO" id="GO:0016423">
    <property type="term" value="F:tRNA (guanine) methyltransferase activity"/>
    <property type="evidence" value="ECO:0007669"/>
    <property type="project" value="TreeGrafter"/>
</dbReference>
<gene>
    <name evidence="2" type="ORF">CR194_19030</name>
</gene>
<dbReference type="OrthoDB" id="9791556at2"/>
<reference evidence="2 3" key="1">
    <citation type="submission" date="2017-10" db="EMBL/GenBank/DDBJ databases">
        <title>Bacillus sp. nov., a halophilic bacterium isolated from a Keqin Lake.</title>
        <authorList>
            <person name="Wang H."/>
        </authorList>
    </citation>
    <scope>NUCLEOTIDE SEQUENCE [LARGE SCALE GENOMIC DNA]</scope>
    <source>
        <strain evidence="2 3">KQ-12</strain>
    </source>
</reference>
<name>A0A323T9M8_9BACI</name>
<protein>
    <submittedName>
        <fullName evidence="2">RNA methyltransferase</fullName>
    </submittedName>
</protein>
<keyword evidence="2" id="KW-0808">Transferase</keyword>
<sequence length="288" mass="32629">MRAFFGADSNIGLMESVIQVDPNRSPFMNERIEILCESYSIDGLMNRVKELPRLNVTFKVLFVKNPSTHNPMFKERRSLEREVGLKVDGTVDLHKPGQLFGIMNVEGRWLFGRLKQSEPVWLKHEKKPYHYSTALSTRIARSIVNIAVPNPTEIKAIDPCCGIGTVLIEASSMGVYIEGSDSNPKVMYGLRKNLAHFGIQTKVSLTDMRTITGNYDVAIIDMPYNLCSVITDEEKLEMFTSARTYAKKVVIVTIESFDHLIRNAGFMIVDRCIVSKNKIFSREILVCE</sequence>
<evidence type="ECO:0000313" key="3">
    <source>
        <dbReference type="Proteomes" id="UP000248214"/>
    </source>
</evidence>